<keyword evidence="4" id="KW-1185">Reference proteome</keyword>
<accession>A0A165FMH4</accession>
<dbReference type="GeneID" id="28894579"/>
<keyword evidence="2" id="KW-1133">Transmembrane helix</keyword>
<organism evidence="3 4">
    <name type="scientific">Xylona heveae (strain CBS 132557 / TC161)</name>
    <dbReference type="NCBI Taxonomy" id="1328760"/>
    <lineage>
        <taxon>Eukaryota</taxon>
        <taxon>Fungi</taxon>
        <taxon>Dikarya</taxon>
        <taxon>Ascomycota</taxon>
        <taxon>Pezizomycotina</taxon>
        <taxon>Xylonomycetes</taxon>
        <taxon>Xylonales</taxon>
        <taxon>Xylonaceae</taxon>
        <taxon>Xylona</taxon>
    </lineage>
</organism>
<reference evidence="3 4" key="1">
    <citation type="journal article" date="2016" name="Fungal Biol.">
        <title>The genome of Xylona heveae provides a window into fungal endophytism.</title>
        <authorList>
            <person name="Gazis R."/>
            <person name="Kuo A."/>
            <person name="Riley R."/>
            <person name="LaButti K."/>
            <person name="Lipzen A."/>
            <person name="Lin J."/>
            <person name="Amirebrahimi M."/>
            <person name="Hesse C.N."/>
            <person name="Spatafora J.W."/>
            <person name="Henrissat B."/>
            <person name="Hainaut M."/>
            <person name="Grigoriev I.V."/>
            <person name="Hibbett D.S."/>
        </authorList>
    </citation>
    <scope>NUCLEOTIDE SEQUENCE [LARGE SCALE GENOMIC DNA]</scope>
    <source>
        <strain evidence="3 4">TC161</strain>
    </source>
</reference>
<dbReference type="RefSeq" id="XP_018186711.1">
    <property type="nucleotide sequence ID" value="XM_018329442.1"/>
</dbReference>
<dbReference type="AlphaFoldDB" id="A0A165FMH4"/>
<feature type="compositionally biased region" description="Basic residues" evidence="1">
    <location>
        <begin position="79"/>
        <end position="88"/>
    </location>
</feature>
<feature type="transmembrane region" description="Helical" evidence="2">
    <location>
        <begin position="120"/>
        <end position="144"/>
    </location>
</feature>
<evidence type="ECO:0000256" key="2">
    <source>
        <dbReference type="SAM" id="Phobius"/>
    </source>
</evidence>
<name>A0A165FMH4_XYLHT</name>
<evidence type="ECO:0000256" key="1">
    <source>
        <dbReference type="SAM" id="MobiDB-lite"/>
    </source>
</evidence>
<dbReference type="InParanoid" id="A0A165FMH4"/>
<dbReference type="EMBL" id="KV407461">
    <property type="protein sequence ID" value="KZF21156.1"/>
    <property type="molecule type" value="Genomic_DNA"/>
</dbReference>
<feature type="region of interest" description="Disordered" evidence="1">
    <location>
        <begin position="1"/>
        <end position="40"/>
    </location>
</feature>
<feature type="transmembrane region" description="Helical" evidence="2">
    <location>
        <begin position="91"/>
        <end position="114"/>
    </location>
</feature>
<evidence type="ECO:0000313" key="3">
    <source>
        <dbReference type="EMBL" id="KZF21156.1"/>
    </source>
</evidence>
<evidence type="ECO:0000313" key="4">
    <source>
        <dbReference type="Proteomes" id="UP000076632"/>
    </source>
</evidence>
<feature type="region of interest" description="Disordered" evidence="1">
    <location>
        <begin position="60"/>
        <end position="88"/>
    </location>
</feature>
<proteinExistence type="predicted"/>
<keyword evidence="2" id="KW-0812">Transmembrane</keyword>
<dbReference type="Proteomes" id="UP000076632">
    <property type="component" value="Unassembled WGS sequence"/>
</dbReference>
<keyword evidence="2" id="KW-0472">Membrane</keyword>
<sequence>MQLTPSKRQEESFYPRLVPESIENESPGTPPPPPLTRSHLLPSRHLHQHRPHWTIYKPKRKHHIDMEKPDNNNIQNIKEKKKKKKKKKRGMGVRGWIWVLRIWWGFDGNCFGIFGGCRWVSLVLVSFFSLSLGSVKAVFAFSSLSGLSRSLSARLPSLAGESECIDRFNREVRGVSFPTEGLLGIRGSEFHYYYYKFRWIFLLGNFSRCNIYDYADETRSSNTTIFAVVNIISFFARRLGCSHNEDEPWMR</sequence>
<protein>
    <submittedName>
        <fullName evidence="3">Uncharacterized protein</fullName>
    </submittedName>
</protein>
<gene>
    <name evidence="3" type="ORF">L228DRAFT_167321</name>
</gene>